<evidence type="ECO:0000313" key="3">
    <source>
        <dbReference type="EMBL" id="KAL2319946.1"/>
    </source>
</evidence>
<dbReference type="Gene3D" id="2.60.210.10">
    <property type="entry name" value="Apoptosis, Tumor Necrosis Factor Receptor Associated Protein 2, Chain A"/>
    <property type="match status" value="2"/>
</dbReference>
<keyword evidence="4" id="KW-1185">Reference proteome</keyword>
<accession>A0ABD1L8U8</accession>
<dbReference type="CDD" id="cd00121">
    <property type="entry name" value="MATH"/>
    <property type="match status" value="2"/>
</dbReference>
<dbReference type="Proteomes" id="UP001603857">
    <property type="component" value="Unassembled WGS sequence"/>
</dbReference>
<name>A0ABD1L8U8_9FABA</name>
<dbReference type="PANTHER" id="PTHR46162:SF40">
    <property type="entry name" value="TRAF-LIKE FAMILY PROTEIN"/>
    <property type="match status" value="1"/>
</dbReference>
<feature type="domain" description="MATH" evidence="2">
    <location>
        <begin position="31"/>
        <end position="166"/>
    </location>
</feature>
<dbReference type="SMART" id="SM00061">
    <property type="entry name" value="MATH"/>
    <property type="match status" value="2"/>
</dbReference>
<reference evidence="3 4" key="1">
    <citation type="submission" date="2024-08" db="EMBL/GenBank/DDBJ databases">
        <title>Insights into the chromosomal genome structure of Flemingia macrophylla.</title>
        <authorList>
            <person name="Ding Y."/>
            <person name="Zhao Y."/>
            <person name="Bi W."/>
            <person name="Wu M."/>
            <person name="Zhao G."/>
            <person name="Gong Y."/>
            <person name="Li W."/>
            <person name="Zhang P."/>
        </authorList>
    </citation>
    <scope>NUCLEOTIDE SEQUENCE [LARGE SCALE GENOMIC DNA]</scope>
    <source>
        <strain evidence="3">DYQJB</strain>
        <tissue evidence="3">Leaf</tissue>
    </source>
</reference>
<evidence type="ECO:0000256" key="1">
    <source>
        <dbReference type="SAM" id="MobiDB-lite"/>
    </source>
</evidence>
<evidence type="ECO:0000259" key="2">
    <source>
        <dbReference type="PROSITE" id="PS50144"/>
    </source>
</evidence>
<dbReference type="EMBL" id="JBGMDY010000010">
    <property type="protein sequence ID" value="KAL2319946.1"/>
    <property type="molecule type" value="Genomic_DNA"/>
</dbReference>
<sequence>MVLSDLETCKPTSSSHHEVGSISRSERDLPPSHYLFKIESYSELMKTGVEKYETNVFEAGGYKWRLILYPNGNIKHSGSGYVSLYLAIADTEKFSHGWEVNVNLKLFVFDKKNNNYLTVQDDDGTVRKFHEMKTEWGFDQLLLLETLSDPSKGYLVEDSCAFGAEVFVIKHSDKWESLSMVKEPTHGTFTWKIHKFSTLDEASCLSKPFTVGGREWKLRVHPKGDTTERGKSLSVFLYLTDCDKFPPKRTVYAQFKMRLLDQLRNNYFEKTARHWFSVSTNNEWGYHKLIALSELYEAAKGYIKDDTIIVEVQILVISIVKN</sequence>
<comment type="caution">
    <text evidence="3">The sequence shown here is derived from an EMBL/GenBank/DDBJ whole genome shotgun (WGS) entry which is preliminary data.</text>
</comment>
<proteinExistence type="predicted"/>
<evidence type="ECO:0000313" key="4">
    <source>
        <dbReference type="Proteomes" id="UP001603857"/>
    </source>
</evidence>
<feature type="compositionally biased region" description="Basic and acidic residues" evidence="1">
    <location>
        <begin position="15"/>
        <end position="27"/>
    </location>
</feature>
<dbReference type="InterPro" id="IPR002083">
    <property type="entry name" value="MATH/TRAF_dom"/>
</dbReference>
<dbReference type="Pfam" id="PF22486">
    <property type="entry name" value="MATH_2"/>
    <property type="match status" value="2"/>
</dbReference>
<dbReference type="SUPFAM" id="SSF49599">
    <property type="entry name" value="TRAF domain-like"/>
    <property type="match status" value="2"/>
</dbReference>
<gene>
    <name evidence="3" type="ORF">Fmac_028915</name>
</gene>
<feature type="region of interest" description="Disordered" evidence="1">
    <location>
        <begin position="1"/>
        <end position="27"/>
    </location>
</feature>
<feature type="domain" description="MATH" evidence="2">
    <location>
        <begin position="186"/>
        <end position="314"/>
    </location>
</feature>
<dbReference type="InterPro" id="IPR008974">
    <property type="entry name" value="TRAF-like"/>
</dbReference>
<organism evidence="3 4">
    <name type="scientific">Flemingia macrophylla</name>
    <dbReference type="NCBI Taxonomy" id="520843"/>
    <lineage>
        <taxon>Eukaryota</taxon>
        <taxon>Viridiplantae</taxon>
        <taxon>Streptophyta</taxon>
        <taxon>Embryophyta</taxon>
        <taxon>Tracheophyta</taxon>
        <taxon>Spermatophyta</taxon>
        <taxon>Magnoliopsida</taxon>
        <taxon>eudicotyledons</taxon>
        <taxon>Gunneridae</taxon>
        <taxon>Pentapetalae</taxon>
        <taxon>rosids</taxon>
        <taxon>fabids</taxon>
        <taxon>Fabales</taxon>
        <taxon>Fabaceae</taxon>
        <taxon>Papilionoideae</taxon>
        <taxon>50 kb inversion clade</taxon>
        <taxon>NPAAA clade</taxon>
        <taxon>indigoferoid/millettioid clade</taxon>
        <taxon>Phaseoleae</taxon>
        <taxon>Flemingia</taxon>
    </lineage>
</organism>
<protein>
    <recommendedName>
        <fullName evidence="2">MATH domain-containing protein</fullName>
    </recommendedName>
</protein>
<dbReference type="AlphaFoldDB" id="A0ABD1L8U8"/>
<dbReference type="PANTHER" id="PTHR46162">
    <property type="entry name" value="TRAF-LIKE FAMILY PROTEIN"/>
    <property type="match status" value="1"/>
</dbReference>
<dbReference type="PROSITE" id="PS50144">
    <property type="entry name" value="MATH"/>
    <property type="match status" value="2"/>
</dbReference>